<feature type="domain" description="DUF6923" evidence="3">
    <location>
        <begin position="149"/>
        <end position="373"/>
    </location>
</feature>
<dbReference type="Proteomes" id="UP001642464">
    <property type="component" value="Unassembled WGS sequence"/>
</dbReference>
<comment type="caution">
    <text evidence="4">The sequence shown here is derived from an EMBL/GenBank/DDBJ whole genome shotgun (WGS) entry which is preliminary data.</text>
</comment>
<feature type="compositionally biased region" description="Basic and acidic residues" evidence="1">
    <location>
        <begin position="393"/>
        <end position="420"/>
    </location>
</feature>
<proteinExistence type="predicted"/>
<protein>
    <recommendedName>
        <fullName evidence="3">DUF6923 domain-containing protein</fullName>
    </recommendedName>
</protein>
<feature type="region of interest" description="Disordered" evidence="1">
    <location>
        <begin position="393"/>
        <end position="427"/>
    </location>
</feature>
<dbReference type="EMBL" id="CAXAMM010005546">
    <property type="protein sequence ID" value="CAK9007613.1"/>
    <property type="molecule type" value="Genomic_DNA"/>
</dbReference>
<dbReference type="InterPro" id="IPR054215">
    <property type="entry name" value="DUF6923"/>
</dbReference>
<evidence type="ECO:0000259" key="3">
    <source>
        <dbReference type="Pfam" id="PF21959"/>
    </source>
</evidence>
<evidence type="ECO:0000313" key="4">
    <source>
        <dbReference type="EMBL" id="CAK9007613.1"/>
    </source>
</evidence>
<feature type="transmembrane region" description="Helical" evidence="2">
    <location>
        <begin position="49"/>
        <end position="68"/>
    </location>
</feature>
<keyword evidence="2" id="KW-0812">Transmembrane</keyword>
<evidence type="ECO:0000313" key="5">
    <source>
        <dbReference type="Proteomes" id="UP001642464"/>
    </source>
</evidence>
<keyword evidence="5" id="KW-1185">Reference proteome</keyword>
<sequence>MADYDDRVGLIEDELPEQLPENLRSVREGHLTHRGATALFRTLRTLGPAATALLLGLVLLAAVTLAAFGGTARWSASAPVLLTDVLDPGPLQYWHCSKEEMNVPMQILDRSKAKRGPWDFDFLEVETGNYKRIVSLPSMEHDGFHGEKLNACAMNNLDEYIYCVLQVRKDKKYELYIVRVGIVDYDTKLAGIHFVARVRPGSIYSAAFDMEGTFYFGPKKLHVIKDLHLAEGKSFLLRSEAMNLMNAPSYKVHKDCQGADYAFWEKEVDGKKLKILWMLRDFKVTALDVTTPGQATCKVWKSDGIPSNTRGHYGAGWTFKKPDGSVAVYFSNNAGRGVYGIDHSRLDLNSDTIHMYKVGESEATSKNDGANCMSMSSVSPFKAEPPKFLAPIEEKPAVEEKTEPEPTKEKTPPPSKEKTPGQDVPQKAAEIPTLSVKDKDDSVVEVSYEWVLMGPKTVCRQTPQDPIIWPANHVDRVLTIAHVCHDPPPCQLLPLSTPLTREDCQKRCMEFENCRGVEYRHSEDRCEILARPTEWFIDNTKHRTVGGPLDFECWLYKPTCDVLIQLRDHGAQSPTFDWAWRVCFGEDDAA</sequence>
<evidence type="ECO:0000256" key="1">
    <source>
        <dbReference type="SAM" id="MobiDB-lite"/>
    </source>
</evidence>
<accession>A0ABP0IZW4</accession>
<keyword evidence="2" id="KW-0472">Membrane</keyword>
<dbReference type="Pfam" id="PF21959">
    <property type="entry name" value="DUF6923"/>
    <property type="match status" value="1"/>
</dbReference>
<gene>
    <name evidence="4" type="ORF">SCF082_LOCUS9526</name>
</gene>
<reference evidence="4 5" key="1">
    <citation type="submission" date="2024-02" db="EMBL/GenBank/DDBJ databases">
        <authorList>
            <person name="Chen Y."/>
            <person name="Shah S."/>
            <person name="Dougan E. K."/>
            <person name="Thang M."/>
            <person name="Chan C."/>
        </authorList>
    </citation>
    <scope>NUCLEOTIDE SEQUENCE [LARGE SCALE GENOMIC DNA]</scope>
</reference>
<keyword evidence="2" id="KW-1133">Transmembrane helix</keyword>
<name>A0ABP0IZW4_9DINO</name>
<organism evidence="4 5">
    <name type="scientific">Durusdinium trenchii</name>
    <dbReference type="NCBI Taxonomy" id="1381693"/>
    <lineage>
        <taxon>Eukaryota</taxon>
        <taxon>Sar</taxon>
        <taxon>Alveolata</taxon>
        <taxon>Dinophyceae</taxon>
        <taxon>Suessiales</taxon>
        <taxon>Symbiodiniaceae</taxon>
        <taxon>Durusdinium</taxon>
    </lineage>
</organism>
<evidence type="ECO:0000256" key="2">
    <source>
        <dbReference type="SAM" id="Phobius"/>
    </source>
</evidence>